<dbReference type="Gene3D" id="3.30.420.10">
    <property type="entry name" value="Ribonuclease H-like superfamily/Ribonuclease H"/>
    <property type="match status" value="1"/>
</dbReference>
<name>A0A3Q2ZFF9_KRYMA</name>
<dbReference type="GeneTree" id="ENSGT01120000273266"/>
<dbReference type="STRING" id="37003.ENSKMAP00000002451"/>
<accession>A0A3Q2ZFF9</accession>
<dbReference type="InterPro" id="IPR036397">
    <property type="entry name" value="RNaseH_sf"/>
</dbReference>
<reference evidence="1" key="1">
    <citation type="submission" date="2025-08" db="UniProtKB">
        <authorList>
            <consortium name="Ensembl"/>
        </authorList>
    </citation>
    <scope>IDENTIFICATION</scope>
</reference>
<evidence type="ECO:0000313" key="1">
    <source>
        <dbReference type="Ensembl" id="ENSKMAP00000002451.1"/>
    </source>
</evidence>
<protein>
    <submittedName>
        <fullName evidence="1">Uncharacterized protein</fullName>
    </submittedName>
</protein>
<sequence>TTLIGMEQAKCHNILWTDESKFVLFGSKGHRQFVRCPANTEFKPQYTVKMVKHCGASVLLRGCFSYYGVGPIYCIPGIMDQFEYIRKLEEGDAGQGTGGTKCGTVAGWQVWDTHPSIHPLNSAYPGVGSRG</sequence>
<dbReference type="Ensembl" id="ENSKMAT00000002503.1">
    <property type="protein sequence ID" value="ENSKMAP00000002451.1"/>
    <property type="gene ID" value="ENSKMAG00000001884.1"/>
</dbReference>
<evidence type="ECO:0000313" key="2">
    <source>
        <dbReference type="Proteomes" id="UP000264800"/>
    </source>
</evidence>
<dbReference type="AlphaFoldDB" id="A0A3Q2ZFF9"/>
<organism evidence="1 2">
    <name type="scientific">Kryptolebias marmoratus</name>
    <name type="common">Mangrove killifish</name>
    <name type="synonym">Rivulus marmoratus</name>
    <dbReference type="NCBI Taxonomy" id="37003"/>
    <lineage>
        <taxon>Eukaryota</taxon>
        <taxon>Metazoa</taxon>
        <taxon>Chordata</taxon>
        <taxon>Craniata</taxon>
        <taxon>Vertebrata</taxon>
        <taxon>Euteleostomi</taxon>
        <taxon>Actinopterygii</taxon>
        <taxon>Neopterygii</taxon>
        <taxon>Teleostei</taxon>
        <taxon>Neoteleostei</taxon>
        <taxon>Acanthomorphata</taxon>
        <taxon>Ovalentaria</taxon>
        <taxon>Atherinomorphae</taxon>
        <taxon>Cyprinodontiformes</taxon>
        <taxon>Rivulidae</taxon>
        <taxon>Kryptolebias</taxon>
    </lineage>
</organism>
<keyword evidence="2" id="KW-1185">Reference proteome</keyword>
<reference evidence="1" key="2">
    <citation type="submission" date="2025-09" db="UniProtKB">
        <authorList>
            <consortium name="Ensembl"/>
        </authorList>
    </citation>
    <scope>IDENTIFICATION</scope>
</reference>
<dbReference type="Proteomes" id="UP000264800">
    <property type="component" value="Unplaced"/>
</dbReference>
<proteinExistence type="predicted"/>
<dbReference type="GO" id="GO:0003676">
    <property type="term" value="F:nucleic acid binding"/>
    <property type="evidence" value="ECO:0007669"/>
    <property type="project" value="InterPro"/>
</dbReference>